<comment type="subcellular location">
    <subcellularLocation>
        <location evidence="1">Cytoplasm</location>
        <location evidence="1">Cytoskeleton</location>
    </subcellularLocation>
</comment>
<keyword evidence="7" id="KW-0493">Microtubule</keyword>
<evidence type="ECO:0000313" key="12">
    <source>
        <dbReference type="Proteomes" id="UP000694414"/>
    </source>
</evidence>
<dbReference type="PROSITE" id="PS00411">
    <property type="entry name" value="KINESIN_MOTOR_1"/>
    <property type="match status" value="1"/>
</dbReference>
<dbReference type="InterPro" id="IPR001752">
    <property type="entry name" value="Kinesin_motor_dom"/>
</dbReference>
<evidence type="ECO:0000256" key="5">
    <source>
        <dbReference type="ARBA" id="ARBA00023212"/>
    </source>
</evidence>
<keyword evidence="4 6" id="KW-0067">ATP-binding</keyword>
<dbReference type="GeneTree" id="ENSGT00940000162166"/>
<protein>
    <recommendedName>
        <fullName evidence="7">Kinesin-like protein</fullName>
    </recommendedName>
</protein>
<dbReference type="InterPro" id="IPR036961">
    <property type="entry name" value="Kinesin_motor_dom_sf"/>
</dbReference>
<keyword evidence="5" id="KW-0206">Cytoskeleton</keyword>
<keyword evidence="12" id="KW-1185">Reference proteome</keyword>
<organism evidence="11 12">
    <name type="scientific">Prolemur simus</name>
    <name type="common">Greater bamboo lemur</name>
    <name type="synonym">Hapalemur simus</name>
    <dbReference type="NCBI Taxonomy" id="1328070"/>
    <lineage>
        <taxon>Eukaryota</taxon>
        <taxon>Metazoa</taxon>
        <taxon>Chordata</taxon>
        <taxon>Craniata</taxon>
        <taxon>Vertebrata</taxon>
        <taxon>Euteleostomi</taxon>
        <taxon>Mammalia</taxon>
        <taxon>Eutheria</taxon>
        <taxon>Euarchontoglires</taxon>
        <taxon>Primates</taxon>
        <taxon>Strepsirrhini</taxon>
        <taxon>Lemuriformes</taxon>
        <taxon>Lemuridae</taxon>
        <taxon>Prolemur</taxon>
    </lineage>
</organism>
<dbReference type="InterPro" id="IPR019821">
    <property type="entry name" value="Kinesin_motor_CS"/>
</dbReference>
<dbReference type="Gene3D" id="3.40.850.10">
    <property type="entry name" value="Kinesin motor domain"/>
    <property type="match status" value="1"/>
</dbReference>
<reference evidence="11" key="1">
    <citation type="submission" date="2025-08" db="UniProtKB">
        <authorList>
            <consortium name="Ensembl"/>
        </authorList>
    </citation>
    <scope>IDENTIFICATION</scope>
</reference>
<evidence type="ECO:0000256" key="8">
    <source>
        <dbReference type="SAM" id="Coils"/>
    </source>
</evidence>
<dbReference type="PROSITE" id="PS50067">
    <property type="entry name" value="KINESIN_MOTOR_2"/>
    <property type="match status" value="1"/>
</dbReference>
<feature type="region of interest" description="Disordered" evidence="9">
    <location>
        <begin position="400"/>
        <end position="430"/>
    </location>
</feature>
<evidence type="ECO:0000256" key="9">
    <source>
        <dbReference type="SAM" id="MobiDB-lite"/>
    </source>
</evidence>
<feature type="coiled-coil region" evidence="8">
    <location>
        <begin position="125"/>
        <end position="152"/>
    </location>
</feature>
<evidence type="ECO:0000313" key="11">
    <source>
        <dbReference type="Ensembl" id="ENSPSMP00000036637.1"/>
    </source>
</evidence>
<dbReference type="GO" id="GO:0007018">
    <property type="term" value="P:microtubule-based movement"/>
    <property type="evidence" value="ECO:0007669"/>
    <property type="project" value="InterPro"/>
</dbReference>
<evidence type="ECO:0000256" key="6">
    <source>
        <dbReference type="PROSITE-ProRule" id="PRU00283"/>
    </source>
</evidence>
<dbReference type="InterPro" id="IPR027417">
    <property type="entry name" value="P-loop_NTPase"/>
</dbReference>
<dbReference type="Ensembl" id="ENSPSMT00000042214.1">
    <property type="protein sequence ID" value="ENSPSMP00000036637.1"/>
    <property type="gene ID" value="ENSPSMG00000025200.1"/>
</dbReference>
<dbReference type="SUPFAM" id="SSF52540">
    <property type="entry name" value="P-loop containing nucleoside triphosphate hydrolases"/>
    <property type="match status" value="1"/>
</dbReference>
<proteinExistence type="inferred from homology"/>
<reference evidence="11" key="2">
    <citation type="submission" date="2025-09" db="UniProtKB">
        <authorList>
            <consortium name="Ensembl"/>
        </authorList>
    </citation>
    <scope>IDENTIFICATION</scope>
</reference>
<sequence length="553" mass="59872">MPAGGSLWGGFWEQRARQLQRQVQSFKTLNVALFFSVQQYQERIRENRSEATRSLAGDGRQQPLRRSRYPALNQLCQGVRRLKEDLKEFHASSLVLLRGYQAEWEACVSEVAAAVGGMRLDAEALQACQATAARLEQSLQESRARLRAERQRRRLLHNALVELRGNLRVHCRIRPLLPLDNEPGDAVSQSSAVSAEVVRAVDDETVLVKCNRPGHPSINKTYNFDRVYGPAESQSVVFGDVCPLLTSLLDGYNVCVMAYGQTGSGKSYTMLGPHSKGGESHSDMGIVPRAVEELFRLISENPPSPEVEVSVVEVYNNDIVDLLAKDSPAVTSGAKREVTAAGDARKEAAPPTCKAVGSASELLRLVRGGLQHRARLPTLVHEDSSRSHLIVTVTVTTALGPDSADPPTGAGRKSSVCGPARPPRPPEPAGRAEQACATLQLVDLAGSECAGVSGATGPALRETSWINRSLAALADVLGALSEHRGHVPYRNSRLTHLLQDSLGGDAKFLVLLCVSPSQKHVAQTLQGLGFGTRARQVERGQARRRPRSRTGAV</sequence>
<evidence type="ECO:0000256" key="7">
    <source>
        <dbReference type="RuleBase" id="RU000394"/>
    </source>
</evidence>
<evidence type="ECO:0000256" key="1">
    <source>
        <dbReference type="ARBA" id="ARBA00004245"/>
    </source>
</evidence>
<comment type="similarity">
    <text evidence="6 7">Belongs to the TRAFAC class myosin-kinesin ATPase superfamily. Kinesin family.</text>
</comment>
<dbReference type="AlphaFoldDB" id="A0A8C9B4X4"/>
<evidence type="ECO:0000259" key="10">
    <source>
        <dbReference type="PROSITE" id="PS50067"/>
    </source>
</evidence>
<evidence type="ECO:0000256" key="2">
    <source>
        <dbReference type="ARBA" id="ARBA00022490"/>
    </source>
</evidence>
<keyword evidence="3 6" id="KW-0547">Nucleotide-binding</keyword>
<dbReference type="PANTHER" id="PTHR47972:SF63">
    <property type="entry name" value="KINESIN FAMILY MEMBER 25"/>
    <property type="match status" value="1"/>
</dbReference>
<accession>A0A8C9B4X4</accession>
<dbReference type="GO" id="GO:0008017">
    <property type="term" value="F:microtubule binding"/>
    <property type="evidence" value="ECO:0007669"/>
    <property type="project" value="InterPro"/>
</dbReference>
<dbReference type="PANTHER" id="PTHR47972">
    <property type="entry name" value="KINESIN-LIKE PROTEIN KLP-3"/>
    <property type="match status" value="1"/>
</dbReference>
<keyword evidence="6 7" id="KW-0505">Motor protein</keyword>
<dbReference type="PRINTS" id="PR00380">
    <property type="entry name" value="KINESINHEAVY"/>
</dbReference>
<evidence type="ECO:0000256" key="3">
    <source>
        <dbReference type="ARBA" id="ARBA00022741"/>
    </source>
</evidence>
<keyword evidence="8" id="KW-0175">Coiled coil</keyword>
<keyword evidence="2" id="KW-0963">Cytoplasm</keyword>
<evidence type="ECO:0000256" key="4">
    <source>
        <dbReference type="ARBA" id="ARBA00022840"/>
    </source>
</evidence>
<feature type="domain" description="Kinesin motor" evidence="10">
    <location>
        <begin position="166"/>
        <end position="537"/>
    </location>
</feature>
<dbReference type="GO" id="GO:0005874">
    <property type="term" value="C:microtubule"/>
    <property type="evidence" value="ECO:0007669"/>
    <property type="project" value="UniProtKB-KW"/>
</dbReference>
<dbReference type="InterPro" id="IPR027640">
    <property type="entry name" value="Kinesin-like_fam"/>
</dbReference>
<name>A0A8C9B4X4_PROSS</name>
<dbReference type="GO" id="GO:0003777">
    <property type="term" value="F:microtubule motor activity"/>
    <property type="evidence" value="ECO:0007669"/>
    <property type="project" value="InterPro"/>
</dbReference>
<dbReference type="GO" id="GO:0005524">
    <property type="term" value="F:ATP binding"/>
    <property type="evidence" value="ECO:0007669"/>
    <property type="project" value="UniProtKB-UniRule"/>
</dbReference>
<dbReference type="Proteomes" id="UP000694414">
    <property type="component" value="Unplaced"/>
</dbReference>
<dbReference type="SMART" id="SM00129">
    <property type="entry name" value="KISc"/>
    <property type="match status" value="1"/>
</dbReference>
<feature type="binding site" evidence="6">
    <location>
        <begin position="260"/>
        <end position="267"/>
    </location>
    <ligand>
        <name>ATP</name>
        <dbReference type="ChEBI" id="CHEBI:30616"/>
    </ligand>
</feature>
<dbReference type="Pfam" id="PF00225">
    <property type="entry name" value="Kinesin"/>
    <property type="match status" value="1"/>
</dbReference>